<dbReference type="RefSeq" id="WP_009524408.1">
    <property type="nucleotide sequence ID" value="NZ_JH414546.1"/>
</dbReference>
<dbReference type="GO" id="GO:0009307">
    <property type="term" value="P:DNA restriction-modification system"/>
    <property type="evidence" value="ECO:0007669"/>
    <property type="project" value="InterPro"/>
</dbReference>
<proteinExistence type="predicted"/>
<dbReference type="AlphaFoldDB" id="G9WXT2"/>
<reference evidence="2 3" key="1">
    <citation type="submission" date="2011-08" db="EMBL/GenBank/DDBJ databases">
        <title>The Genome Sequence of Eubacteriaceae bacterium ACC19a.</title>
        <authorList>
            <consortium name="The Broad Institute Genome Sequencing Platform"/>
            <person name="Earl A."/>
            <person name="Ward D."/>
            <person name="Feldgarden M."/>
            <person name="Gevers D."/>
            <person name="Sizova M."/>
            <person name="Hazen A."/>
            <person name="Epstein S."/>
            <person name="Young S.K."/>
            <person name="Zeng Q."/>
            <person name="Gargeya S."/>
            <person name="Fitzgerald M."/>
            <person name="Haas B."/>
            <person name="Abouelleil A."/>
            <person name="Alvarado L."/>
            <person name="Arachchi H.M."/>
            <person name="Berlin A."/>
            <person name="Brown A."/>
            <person name="Chapman S.B."/>
            <person name="Chen Z."/>
            <person name="Dunbar C."/>
            <person name="Freedman E."/>
            <person name="Gearin G."/>
            <person name="Gellesch M."/>
            <person name="Goldberg J."/>
            <person name="Griggs A."/>
            <person name="Gujja S."/>
            <person name="Heiman D."/>
            <person name="Howarth C."/>
            <person name="Larson L."/>
            <person name="Lui A."/>
            <person name="MacDonald P.J.P."/>
            <person name="Montmayeur A."/>
            <person name="Murphy C."/>
            <person name="Neiman D."/>
            <person name="Pearson M."/>
            <person name="Priest M."/>
            <person name="Roberts A."/>
            <person name="Saif S."/>
            <person name="Shea T."/>
            <person name="Shenoy N."/>
            <person name="Sisk P."/>
            <person name="Stolte C."/>
            <person name="Sykes S."/>
            <person name="Wortman J."/>
            <person name="Nusbaum C."/>
            <person name="Birren B."/>
        </authorList>
    </citation>
    <scope>NUCLEOTIDE SEQUENCE [LARGE SCALE GENOMIC DNA]</scope>
    <source>
        <strain evidence="2 3">ACC19a</strain>
    </source>
</reference>
<dbReference type="InterPro" id="IPR011335">
    <property type="entry name" value="Restrct_endonuc-II-like"/>
</dbReference>
<dbReference type="Pfam" id="PF04471">
    <property type="entry name" value="Mrr_cat"/>
    <property type="match status" value="1"/>
</dbReference>
<dbReference type="SUPFAM" id="SSF52980">
    <property type="entry name" value="Restriction endonuclease-like"/>
    <property type="match status" value="1"/>
</dbReference>
<evidence type="ECO:0000259" key="1">
    <source>
        <dbReference type="Pfam" id="PF04471"/>
    </source>
</evidence>
<dbReference type="HOGENOM" id="CLU_818396_0_0_9"/>
<comment type="caution">
    <text evidence="2">The sequence shown here is derived from an EMBL/GenBank/DDBJ whole genome shotgun (WGS) entry which is preliminary data.</text>
</comment>
<feature type="domain" description="Restriction endonuclease type IV Mrr" evidence="1">
    <location>
        <begin position="207"/>
        <end position="323"/>
    </location>
</feature>
<dbReference type="EMBL" id="AFZE01000001">
    <property type="protein sequence ID" value="EHL16929.1"/>
    <property type="molecule type" value="Genomic_DNA"/>
</dbReference>
<name>G9WXT2_9FIRM</name>
<protein>
    <recommendedName>
        <fullName evidence="1">Restriction endonuclease type IV Mrr domain-containing protein</fullName>
    </recommendedName>
</protein>
<accession>G9WXT2</accession>
<sequence length="335" mass="38618">MEKQYYLHRISHEYDISYRLIQNGYLSIGWSKFTDISNKLLGSSDDEFDLLMKEVNQKGGSKSSLKRFKNFNIGDIILVPFLDKELGIYEVESTPMPISSLKNIIDEKILDENIIFENEKLYNTQTAKYIDLGFVVKVKKICRKRRNLIDGNLSKFMTIPSTNINITQVSESVNNLINDKNIVSLKNSITEKISADVKDTILKNIHSSDEFERLVARYLSKKGASYVYILDKESCTQGDDADIIATFEDLKVVFYVQVRYTKSQTNDFVINQIMKYKEQKEAINDEYTYIPWIISSGTYSQKAKTAAQDNNIRLIDMDEFAGMFIDCGFDEINNI</sequence>
<dbReference type="InterPro" id="IPR007560">
    <property type="entry name" value="Restrct_endonuc_IV_Mrr"/>
</dbReference>
<dbReference type="GO" id="GO:0003677">
    <property type="term" value="F:DNA binding"/>
    <property type="evidence" value="ECO:0007669"/>
    <property type="project" value="InterPro"/>
</dbReference>
<dbReference type="Proteomes" id="UP000006437">
    <property type="component" value="Unassembled WGS sequence"/>
</dbReference>
<dbReference type="GO" id="GO:0004519">
    <property type="term" value="F:endonuclease activity"/>
    <property type="evidence" value="ECO:0007669"/>
    <property type="project" value="InterPro"/>
</dbReference>
<organism evidence="2 3">
    <name type="scientific">Peptoanaerobacter stomatis</name>
    <dbReference type="NCBI Taxonomy" id="796937"/>
    <lineage>
        <taxon>Bacteria</taxon>
        <taxon>Bacillati</taxon>
        <taxon>Bacillota</taxon>
        <taxon>Clostridia</taxon>
        <taxon>Peptostreptococcales</taxon>
        <taxon>Filifactoraceae</taxon>
        <taxon>Peptoanaerobacter</taxon>
    </lineage>
</organism>
<gene>
    <name evidence="2" type="ORF">HMPREF9629_00171</name>
</gene>
<dbReference type="BioCyc" id="EBAC796937-HMP:GMGH-171-MONOMER"/>
<evidence type="ECO:0000313" key="3">
    <source>
        <dbReference type="Proteomes" id="UP000006437"/>
    </source>
</evidence>
<dbReference type="InterPro" id="IPR011856">
    <property type="entry name" value="tRNA_endonuc-like_dom_sf"/>
</dbReference>
<evidence type="ECO:0000313" key="2">
    <source>
        <dbReference type="EMBL" id="EHL16929.1"/>
    </source>
</evidence>
<dbReference type="Gene3D" id="3.40.1350.10">
    <property type="match status" value="1"/>
</dbReference>